<name>A0AAW1HUC0_POPJA</name>
<proteinExistence type="predicted"/>
<sequence length="144" mass="16797">MNTIYCPGKKLSLDESMLLWRGRLVFRQYLKSRRHKYGIKLYILTESDGLILNLLVYTGQADETGEKDHTEKVVLHLANNYLNSGYSIFMENFYNSYGLAEKLLERNTYCVDTFGEGRKDTPKKVVTKKNFKKVKQALLIEMEL</sequence>
<reference evidence="2 3" key="1">
    <citation type="journal article" date="2024" name="BMC Genomics">
        <title>De novo assembly and annotation of Popillia japonica's genome with initial clues to its potential as an invasive pest.</title>
        <authorList>
            <person name="Cucini C."/>
            <person name="Boschi S."/>
            <person name="Funari R."/>
            <person name="Cardaioli E."/>
            <person name="Iannotti N."/>
            <person name="Marturano G."/>
            <person name="Paoli F."/>
            <person name="Bruttini M."/>
            <person name="Carapelli A."/>
            <person name="Frati F."/>
            <person name="Nardi F."/>
        </authorList>
    </citation>
    <scope>NUCLEOTIDE SEQUENCE [LARGE SCALE GENOMIC DNA]</scope>
    <source>
        <strain evidence="2">DMR45628</strain>
    </source>
</reference>
<feature type="domain" description="PiggyBac transposable element-derived protein" evidence="1">
    <location>
        <begin position="1"/>
        <end position="134"/>
    </location>
</feature>
<dbReference type="EMBL" id="JASPKY010000956">
    <property type="protein sequence ID" value="KAK9679918.1"/>
    <property type="molecule type" value="Genomic_DNA"/>
</dbReference>
<dbReference type="PANTHER" id="PTHR46599:SF3">
    <property type="entry name" value="PIGGYBAC TRANSPOSABLE ELEMENT-DERIVED PROTEIN 4"/>
    <property type="match status" value="1"/>
</dbReference>
<dbReference type="PANTHER" id="PTHR46599">
    <property type="entry name" value="PIGGYBAC TRANSPOSABLE ELEMENT-DERIVED PROTEIN 4"/>
    <property type="match status" value="1"/>
</dbReference>
<evidence type="ECO:0000313" key="3">
    <source>
        <dbReference type="Proteomes" id="UP001458880"/>
    </source>
</evidence>
<protein>
    <submittedName>
        <fullName evidence="2">Transposase IS4</fullName>
    </submittedName>
</protein>
<dbReference type="InterPro" id="IPR029526">
    <property type="entry name" value="PGBD"/>
</dbReference>
<dbReference type="Proteomes" id="UP001458880">
    <property type="component" value="Unassembled WGS sequence"/>
</dbReference>
<gene>
    <name evidence="2" type="ORF">QE152_g39564</name>
</gene>
<evidence type="ECO:0000313" key="2">
    <source>
        <dbReference type="EMBL" id="KAK9679918.1"/>
    </source>
</evidence>
<accession>A0AAW1HUC0</accession>
<dbReference type="AlphaFoldDB" id="A0AAW1HUC0"/>
<evidence type="ECO:0000259" key="1">
    <source>
        <dbReference type="Pfam" id="PF13843"/>
    </source>
</evidence>
<keyword evidence="3" id="KW-1185">Reference proteome</keyword>
<dbReference type="Pfam" id="PF13843">
    <property type="entry name" value="DDE_Tnp_1_7"/>
    <property type="match status" value="1"/>
</dbReference>
<comment type="caution">
    <text evidence="2">The sequence shown here is derived from an EMBL/GenBank/DDBJ whole genome shotgun (WGS) entry which is preliminary data.</text>
</comment>
<organism evidence="2 3">
    <name type="scientific">Popillia japonica</name>
    <name type="common">Japanese beetle</name>
    <dbReference type="NCBI Taxonomy" id="7064"/>
    <lineage>
        <taxon>Eukaryota</taxon>
        <taxon>Metazoa</taxon>
        <taxon>Ecdysozoa</taxon>
        <taxon>Arthropoda</taxon>
        <taxon>Hexapoda</taxon>
        <taxon>Insecta</taxon>
        <taxon>Pterygota</taxon>
        <taxon>Neoptera</taxon>
        <taxon>Endopterygota</taxon>
        <taxon>Coleoptera</taxon>
        <taxon>Polyphaga</taxon>
        <taxon>Scarabaeiformia</taxon>
        <taxon>Scarabaeidae</taxon>
        <taxon>Rutelinae</taxon>
        <taxon>Popillia</taxon>
    </lineage>
</organism>